<dbReference type="Gene3D" id="3.10.450.130">
    <property type="entry name" value="folded 79 residue fragment of lin0334 like domains"/>
    <property type="match status" value="1"/>
</dbReference>
<name>A0A845F0V7_9BACL</name>
<organism evidence="1 2">
    <name type="scientific">Guptibacillus hwajinpoensis</name>
    <dbReference type="NCBI Taxonomy" id="208199"/>
    <lineage>
        <taxon>Bacteria</taxon>
        <taxon>Bacillati</taxon>
        <taxon>Bacillota</taxon>
        <taxon>Bacilli</taxon>
        <taxon>Bacillales</taxon>
        <taxon>Guptibacillaceae</taxon>
        <taxon>Guptibacillus</taxon>
    </lineage>
</organism>
<dbReference type="Pfam" id="PF07252">
    <property type="entry name" value="DUF1433"/>
    <property type="match status" value="1"/>
</dbReference>
<protein>
    <submittedName>
        <fullName evidence="1">DUF1433 domain-containing protein</fullName>
    </submittedName>
</protein>
<dbReference type="InterPro" id="IPR009881">
    <property type="entry name" value="DUF1433"/>
</dbReference>
<gene>
    <name evidence="1" type="ORF">GLW07_13445</name>
</gene>
<evidence type="ECO:0000313" key="1">
    <source>
        <dbReference type="EMBL" id="MYL64356.1"/>
    </source>
</evidence>
<dbReference type="EMBL" id="WMEY01000004">
    <property type="protein sequence ID" value="MYL64356.1"/>
    <property type="molecule type" value="Genomic_DNA"/>
</dbReference>
<accession>A0A845F0V7</accession>
<dbReference type="Proteomes" id="UP000447833">
    <property type="component" value="Unassembled WGS sequence"/>
</dbReference>
<proteinExistence type="predicted"/>
<sequence length="119" mass="13328">MNQNEVIPFYKRLFLFLTLSILLGACGFFSQGNDSDEETIDKAKKSVERFILHNYEEIESVEITRSYESEMGGLTIEGTVNDGSAEFTAGVRSDFSIGHLAPGEDFPDMKEACKEQICE</sequence>
<dbReference type="AlphaFoldDB" id="A0A845F0V7"/>
<evidence type="ECO:0000313" key="2">
    <source>
        <dbReference type="Proteomes" id="UP000447833"/>
    </source>
</evidence>
<reference evidence="1 2" key="1">
    <citation type="submission" date="2019-11" db="EMBL/GenBank/DDBJ databases">
        <title>Genome sequences of 17 halophilic strains isolated from different environments.</title>
        <authorList>
            <person name="Furrow R.E."/>
        </authorList>
    </citation>
    <scope>NUCLEOTIDE SEQUENCE [LARGE SCALE GENOMIC DNA]</scope>
    <source>
        <strain evidence="1 2">22506_14_FS</strain>
    </source>
</reference>
<comment type="caution">
    <text evidence="1">The sequence shown here is derived from an EMBL/GenBank/DDBJ whole genome shotgun (WGS) entry which is preliminary data.</text>
</comment>